<dbReference type="Proteomes" id="UP000499080">
    <property type="component" value="Unassembled WGS sequence"/>
</dbReference>
<name>A0A4Y2JDT6_ARAVE</name>
<evidence type="ECO:0000313" key="1">
    <source>
        <dbReference type="EMBL" id="GBM88461.1"/>
    </source>
</evidence>
<dbReference type="EMBL" id="BGPR01003463">
    <property type="protein sequence ID" value="GBM88461.1"/>
    <property type="molecule type" value="Genomic_DNA"/>
</dbReference>
<gene>
    <name evidence="1" type="ORF">AVEN_17503_1</name>
</gene>
<comment type="caution">
    <text evidence="1">The sequence shown here is derived from an EMBL/GenBank/DDBJ whole genome shotgun (WGS) entry which is preliminary data.</text>
</comment>
<keyword evidence="2" id="KW-1185">Reference proteome</keyword>
<accession>A0A4Y2JDT6</accession>
<reference evidence="1 2" key="1">
    <citation type="journal article" date="2019" name="Sci. Rep.">
        <title>Orb-weaving spider Araneus ventricosus genome elucidates the spidroin gene catalogue.</title>
        <authorList>
            <person name="Kono N."/>
            <person name="Nakamura H."/>
            <person name="Ohtoshi R."/>
            <person name="Moran D.A.P."/>
            <person name="Shinohara A."/>
            <person name="Yoshida Y."/>
            <person name="Fujiwara M."/>
            <person name="Mori M."/>
            <person name="Tomita M."/>
            <person name="Arakawa K."/>
        </authorList>
    </citation>
    <scope>NUCLEOTIDE SEQUENCE [LARGE SCALE GENOMIC DNA]</scope>
</reference>
<sequence length="89" mass="10287">MSKKQISGCPLNLPWHLNSVGLVQQLKLLYRVTNPSPHRDWSLFSASEAKKLRHTCEVLSRLIYGEENENLRHIQHSPLVHGECRHLPL</sequence>
<proteinExistence type="predicted"/>
<protein>
    <submittedName>
        <fullName evidence="1">Uncharacterized protein</fullName>
    </submittedName>
</protein>
<organism evidence="1 2">
    <name type="scientific">Araneus ventricosus</name>
    <name type="common">Orbweaver spider</name>
    <name type="synonym">Epeira ventricosa</name>
    <dbReference type="NCBI Taxonomy" id="182803"/>
    <lineage>
        <taxon>Eukaryota</taxon>
        <taxon>Metazoa</taxon>
        <taxon>Ecdysozoa</taxon>
        <taxon>Arthropoda</taxon>
        <taxon>Chelicerata</taxon>
        <taxon>Arachnida</taxon>
        <taxon>Araneae</taxon>
        <taxon>Araneomorphae</taxon>
        <taxon>Entelegynae</taxon>
        <taxon>Araneoidea</taxon>
        <taxon>Araneidae</taxon>
        <taxon>Araneus</taxon>
    </lineage>
</organism>
<dbReference type="AlphaFoldDB" id="A0A4Y2JDT6"/>
<evidence type="ECO:0000313" key="2">
    <source>
        <dbReference type="Proteomes" id="UP000499080"/>
    </source>
</evidence>